<evidence type="ECO:0000256" key="3">
    <source>
        <dbReference type="ARBA" id="ARBA00022729"/>
    </source>
</evidence>
<dbReference type="AlphaFoldDB" id="A0A1I4BT14"/>
<evidence type="ECO:0000259" key="6">
    <source>
        <dbReference type="Pfam" id="PF02608"/>
    </source>
</evidence>
<name>A0A1I4BT14_9PROT</name>
<keyword evidence="3" id="KW-0732">Signal</keyword>
<keyword evidence="2" id="KW-1003">Cell membrane</keyword>
<dbReference type="Pfam" id="PF02608">
    <property type="entry name" value="Bmp"/>
    <property type="match status" value="1"/>
</dbReference>
<keyword evidence="8" id="KW-1185">Reference proteome</keyword>
<proteinExistence type="predicted"/>
<dbReference type="OrthoDB" id="149576at2"/>
<accession>A0A1I4BT14</accession>
<dbReference type="InterPro" id="IPR050957">
    <property type="entry name" value="BMP_lipoprotein"/>
</dbReference>
<dbReference type="GO" id="GO:0005886">
    <property type="term" value="C:plasma membrane"/>
    <property type="evidence" value="ECO:0007669"/>
    <property type="project" value="UniProtKB-SubCell"/>
</dbReference>
<evidence type="ECO:0000256" key="1">
    <source>
        <dbReference type="ARBA" id="ARBA00004236"/>
    </source>
</evidence>
<reference evidence="7 8" key="1">
    <citation type="submission" date="2016-10" db="EMBL/GenBank/DDBJ databases">
        <authorList>
            <person name="de Groot N.N."/>
        </authorList>
    </citation>
    <scope>NUCLEOTIDE SEQUENCE [LARGE SCALE GENOMIC DNA]</scope>
    <source>
        <strain evidence="7 8">DSM 19981</strain>
    </source>
</reference>
<evidence type="ECO:0000256" key="5">
    <source>
        <dbReference type="ARBA" id="ARBA00023288"/>
    </source>
</evidence>
<evidence type="ECO:0000256" key="4">
    <source>
        <dbReference type="ARBA" id="ARBA00023136"/>
    </source>
</evidence>
<dbReference type="STRING" id="1123062.SAMN02745775_10669"/>
<dbReference type="Gene3D" id="3.40.50.2300">
    <property type="match status" value="2"/>
</dbReference>
<dbReference type="PANTHER" id="PTHR34296:SF2">
    <property type="entry name" value="ABC TRANSPORTER GUANOSINE-BINDING PROTEIN NUPN"/>
    <property type="match status" value="1"/>
</dbReference>
<protein>
    <submittedName>
        <fullName evidence="7">Nucleoside-binding protein</fullName>
    </submittedName>
</protein>
<keyword evidence="4" id="KW-0472">Membrane</keyword>
<dbReference type="EMBL" id="FOSQ01000006">
    <property type="protein sequence ID" value="SFK71347.1"/>
    <property type="molecule type" value="Genomic_DNA"/>
</dbReference>
<dbReference type="Proteomes" id="UP000199473">
    <property type="component" value="Unassembled WGS sequence"/>
</dbReference>
<keyword evidence="5" id="KW-0449">Lipoprotein</keyword>
<dbReference type="PANTHER" id="PTHR34296">
    <property type="entry name" value="TRANSCRIPTIONAL ACTIVATOR PROTEIN MED"/>
    <property type="match status" value="1"/>
</dbReference>
<gene>
    <name evidence="7" type="ORF">SAMN02745775_10669</name>
</gene>
<dbReference type="InterPro" id="IPR003760">
    <property type="entry name" value="PnrA-like"/>
</dbReference>
<evidence type="ECO:0000313" key="8">
    <source>
        <dbReference type="Proteomes" id="UP000199473"/>
    </source>
</evidence>
<sequence length="300" mass="31112">MSTQPRVTAIFFGQPGGGAFNAAGVAGLRRAAARLPVTVAEAWQHEPARRAETVEAAARSSDLVIAHGGQGEEAVQQVAPAFPGVAFAVTQGRISGPNIACFEVLQEQSAFLAGALAGWWMPNGVAAHLSGEPVPPGRRGRAGFAAGLAHARPGARLLTGFCGNQHDPALARAWTAAQARAGAAVQFQMLDAGRPGAIDACREAGIRAIGNVHDWTREDAVFLASAVADNGVTMDAAIGAFLADRWEDRRIGLEDPAAVRLAYAADVAPALAARCEALRIAILGGAVDVPEHWSGEEWKP</sequence>
<evidence type="ECO:0000313" key="7">
    <source>
        <dbReference type="EMBL" id="SFK71347.1"/>
    </source>
</evidence>
<organism evidence="7 8">
    <name type="scientific">Falsiroseomonas stagni DSM 19981</name>
    <dbReference type="NCBI Taxonomy" id="1123062"/>
    <lineage>
        <taxon>Bacteria</taxon>
        <taxon>Pseudomonadati</taxon>
        <taxon>Pseudomonadota</taxon>
        <taxon>Alphaproteobacteria</taxon>
        <taxon>Acetobacterales</taxon>
        <taxon>Roseomonadaceae</taxon>
        <taxon>Falsiroseomonas</taxon>
    </lineage>
</organism>
<evidence type="ECO:0000256" key="2">
    <source>
        <dbReference type="ARBA" id="ARBA00022475"/>
    </source>
</evidence>
<feature type="domain" description="ABC transporter substrate-binding protein PnrA-like" evidence="6">
    <location>
        <begin position="18"/>
        <end position="245"/>
    </location>
</feature>
<dbReference type="RefSeq" id="WP_092960929.1">
    <property type="nucleotide sequence ID" value="NZ_FOSQ01000006.1"/>
</dbReference>
<comment type="subcellular location">
    <subcellularLocation>
        <location evidence="1">Cell membrane</location>
    </subcellularLocation>
</comment>